<dbReference type="RefSeq" id="WP_184844583.1">
    <property type="nucleotide sequence ID" value="NZ_JACHMN010000003.1"/>
</dbReference>
<gene>
    <name evidence="1" type="ORF">F4553_006845</name>
</gene>
<organism evidence="1 2">
    <name type="scientific">Allocatelliglobosispora scoriae</name>
    <dbReference type="NCBI Taxonomy" id="643052"/>
    <lineage>
        <taxon>Bacteria</taxon>
        <taxon>Bacillati</taxon>
        <taxon>Actinomycetota</taxon>
        <taxon>Actinomycetes</taxon>
        <taxon>Micromonosporales</taxon>
        <taxon>Micromonosporaceae</taxon>
        <taxon>Allocatelliglobosispora</taxon>
    </lineage>
</organism>
<evidence type="ECO:0000313" key="2">
    <source>
        <dbReference type="Proteomes" id="UP000587527"/>
    </source>
</evidence>
<proteinExistence type="predicted"/>
<sequence length="82" mass="8691">MTMTKDIVAPPGGVMTDEVGVVTGDLTLETVPADDGTVSLRVQYQGAEEWYRVTGAKAQVPDPHDEQAVDKAASDLLARFTG</sequence>
<dbReference type="Proteomes" id="UP000587527">
    <property type="component" value="Unassembled WGS sequence"/>
</dbReference>
<reference evidence="1 2" key="1">
    <citation type="submission" date="2020-08" db="EMBL/GenBank/DDBJ databases">
        <title>Sequencing the genomes of 1000 actinobacteria strains.</title>
        <authorList>
            <person name="Klenk H.-P."/>
        </authorList>
    </citation>
    <scope>NUCLEOTIDE SEQUENCE [LARGE SCALE GENOMIC DNA]</scope>
    <source>
        <strain evidence="1 2">DSM 45362</strain>
    </source>
</reference>
<evidence type="ECO:0000313" key="1">
    <source>
        <dbReference type="EMBL" id="MBB5873411.1"/>
    </source>
</evidence>
<keyword evidence="2" id="KW-1185">Reference proteome</keyword>
<dbReference type="AlphaFoldDB" id="A0A841C3K4"/>
<accession>A0A841C3K4</accession>
<name>A0A841C3K4_9ACTN</name>
<protein>
    <submittedName>
        <fullName evidence="1">Uncharacterized protein</fullName>
    </submittedName>
</protein>
<comment type="caution">
    <text evidence="1">The sequence shown here is derived from an EMBL/GenBank/DDBJ whole genome shotgun (WGS) entry which is preliminary data.</text>
</comment>
<dbReference type="EMBL" id="JACHMN010000003">
    <property type="protein sequence ID" value="MBB5873411.1"/>
    <property type="molecule type" value="Genomic_DNA"/>
</dbReference>